<evidence type="ECO:0000313" key="1">
    <source>
        <dbReference type="EMBL" id="GME80988.1"/>
    </source>
</evidence>
<accession>A0ACB5T3X3</accession>
<gene>
    <name evidence="1" type="ORF">Amon02_000470000</name>
</gene>
<comment type="caution">
    <text evidence="1">The sequence shown here is derived from an EMBL/GenBank/DDBJ whole genome shotgun (WGS) entry which is preliminary data.</text>
</comment>
<proteinExistence type="predicted"/>
<evidence type="ECO:0000313" key="2">
    <source>
        <dbReference type="Proteomes" id="UP001165064"/>
    </source>
</evidence>
<dbReference type="Proteomes" id="UP001165064">
    <property type="component" value="Unassembled WGS sequence"/>
</dbReference>
<protein>
    <submittedName>
        <fullName evidence="1">Unnamed protein product</fullName>
    </submittedName>
</protein>
<name>A0ACB5T3X3_AMBMO</name>
<organism evidence="1 2">
    <name type="scientific">Ambrosiozyma monospora</name>
    <name type="common">Yeast</name>
    <name type="synonym">Endomycopsis monosporus</name>
    <dbReference type="NCBI Taxonomy" id="43982"/>
    <lineage>
        <taxon>Eukaryota</taxon>
        <taxon>Fungi</taxon>
        <taxon>Dikarya</taxon>
        <taxon>Ascomycota</taxon>
        <taxon>Saccharomycotina</taxon>
        <taxon>Pichiomycetes</taxon>
        <taxon>Pichiales</taxon>
        <taxon>Pichiaceae</taxon>
        <taxon>Ambrosiozyma</taxon>
    </lineage>
</organism>
<dbReference type="EMBL" id="BSXS01003289">
    <property type="protein sequence ID" value="GME80988.1"/>
    <property type="molecule type" value="Genomic_DNA"/>
</dbReference>
<keyword evidence="2" id="KW-1185">Reference proteome</keyword>
<sequence length="899" mass="97330">MTKHKYLKESLASRLFAQLVSGVDYMHNKGIVHRDLKLENLLLDKHKNIVITDFGFVNSFAGHDLMRTSCGSPCYAAPELVVSSEPYEGRKVDVWSCGVILYAMLAGYLPFDDDPQNPDGDNIARLYHYITHTPLTFPEYIQPTPRDLLRKILVSNPRRRINLKQVRSHPWLSPHAPFLSVTPIEWDKNYKSSMAMNPQVDKASRRLSLMENPTSASFMFNRPNMKSYSTHNVSNLLYSHPAAPQTSRAVALPSASSSDLSSPTSPVHNTTTASRSKSPAAVSSSASPINAAAHKRSDSSASLAALQAVVEADNVELNRRSTTTVPASAPATTTTSTDGTTTTSTSTGKLIPSFIPHSYTFDGVTSSSLSAFTNNNSTTSKNGFETIDESPEKSRTEMLPPLMAPFNKPTAAPAVTPHAKLPSRVNKPRPTSYHPGTSSSNYQYTTPDFNFLMPLNNSDTSLTALNPRPRFDRSNSQKATTPTSASASPKKENRNSWGQSKVIEPTLDMSKANGVLAPPTGPQHKSSSSTSNSEKRKSAAFDSLSNAIDMLSISSKSTVVANKDSTTGGSNGTTANTTSPNGGIQRDVSGNSALSQQADKETLASSAPSPPTDNTSASDDETVEGSNSKDASQTILVRSGDANKPQQQQPVPVSPPRAMAMAPVEQSPMPKINKLALSEAVKTTAHPPTHHIEVKKNVSRVRTNSSNDNNSRASNPKRNSISISRKASKRVSSKSSEKENRSEANPTPVKFKRFSLLSFYHSSNPPSPTTPTSATADEENNTTNNNQQQHSRKPLENSNRRISLNLSSHHRSNTASDVIPPPTSQVDRTPSQSHRHGSRNVSNAYKRMSLPNPIANGNTHGSNSNDGGNGSNSTYNKKEKEGGAAKRVMDFFKRRSIRI</sequence>
<reference evidence="1" key="1">
    <citation type="submission" date="2023-04" db="EMBL/GenBank/DDBJ databases">
        <title>Ambrosiozyma monospora NBRC 10751.</title>
        <authorList>
            <person name="Ichikawa N."/>
            <person name="Sato H."/>
            <person name="Tonouchi N."/>
        </authorList>
    </citation>
    <scope>NUCLEOTIDE SEQUENCE</scope>
    <source>
        <strain evidence="1">NBRC 10751</strain>
    </source>
</reference>